<feature type="domain" description="Ricin B lectin" evidence="11">
    <location>
        <begin position="313"/>
        <end position="442"/>
    </location>
</feature>
<evidence type="ECO:0000256" key="1">
    <source>
        <dbReference type="ARBA" id="ARBA00009865"/>
    </source>
</evidence>
<feature type="active site" description="Proton acceptor" evidence="6">
    <location>
        <position position="40"/>
    </location>
</feature>
<dbReference type="Pfam" id="PF04616">
    <property type="entry name" value="Glyco_hydro_43"/>
    <property type="match status" value="1"/>
</dbReference>
<dbReference type="SUPFAM" id="SSF75005">
    <property type="entry name" value="Arabinanase/levansucrase/invertase"/>
    <property type="match status" value="1"/>
</dbReference>
<dbReference type="InterPro" id="IPR006710">
    <property type="entry name" value="Glyco_hydro_43"/>
</dbReference>
<dbReference type="InterPro" id="IPR035992">
    <property type="entry name" value="Ricin_B-like_lectins"/>
</dbReference>
<dbReference type="SMART" id="SM00458">
    <property type="entry name" value="RICIN"/>
    <property type="match status" value="1"/>
</dbReference>
<keyword evidence="2" id="KW-0858">Xylan degradation</keyword>
<evidence type="ECO:0000256" key="10">
    <source>
        <dbReference type="SAM" id="SignalP"/>
    </source>
</evidence>
<dbReference type="GO" id="GO:0004553">
    <property type="term" value="F:hydrolase activity, hydrolyzing O-glycosyl compounds"/>
    <property type="evidence" value="ECO:0007669"/>
    <property type="project" value="InterPro"/>
</dbReference>
<dbReference type="SUPFAM" id="SSF50370">
    <property type="entry name" value="Ricin B-like lectins"/>
    <property type="match status" value="1"/>
</dbReference>
<evidence type="ECO:0000259" key="11">
    <source>
        <dbReference type="SMART" id="SM00458"/>
    </source>
</evidence>
<feature type="site" description="Important for catalytic activity, responsible for pKa modulation of the active site Glu and correct orientation of both the proton donor and substrate" evidence="7">
    <location>
        <position position="158"/>
    </location>
</feature>
<evidence type="ECO:0000256" key="9">
    <source>
        <dbReference type="SAM" id="MobiDB-lite"/>
    </source>
</evidence>
<dbReference type="Proteomes" id="UP000246005">
    <property type="component" value="Unassembled WGS sequence"/>
</dbReference>
<feature type="chain" id="PRO_5016279179" evidence="10">
    <location>
        <begin position="29"/>
        <end position="443"/>
    </location>
</feature>
<dbReference type="Pfam" id="PF14200">
    <property type="entry name" value="RicinB_lectin_2"/>
    <property type="match status" value="1"/>
</dbReference>
<keyword evidence="3 8" id="KW-0378">Hydrolase</keyword>
<protein>
    <submittedName>
        <fullName evidence="12">Ricin-type beta-trefoil lectin protein</fullName>
    </submittedName>
</protein>
<dbReference type="InterPro" id="IPR023296">
    <property type="entry name" value="Glyco_hydro_beta-prop_sf"/>
</dbReference>
<dbReference type="PROSITE" id="PS50231">
    <property type="entry name" value="RICIN_B_LECTIN"/>
    <property type="match status" value="1"/>
</dbReference>
<accession>A0A316HIU0</accession>
<evidence type="ECO:0000256" key="4">
    <source>
        <dbReference type="ARBA" id="ARBA00023277"/>
    </source>
</evidence>
<name>A0A316HIU0_9PSEU</name>
<evidence type="ECO:0000256" key="5">
    <source>
        <dbReference type="ARBA" id="ARBA00023295"/>
    </source>
</evidence>
<evidence type="ECO:0000313" key="12">
    <source>
        <dbReference type="EMBL" id="PWK81131.1"/>
    </source>
</evidence>
<feature type="signal peptide" evidence="10">
    <location>
        <begin position="1"/>
        <end position="28"/>
    </location>
</feature>
<sequence length="443" mass="47890">MRRGKARALAVTALVVASVVTGVQQAGAANPVIADRFVADPSAHVFNGRMYLYLTDDETNSGTYWDSKSWRSYSSTNLVDWSDHGDVFSIKGFSWASQYAWAPGAVERDGRYHLYLPVDRTKIGVATSASPTGPFTDARGNPLVDKARDTNVGDEPIDPMVFTDSDGQSYLYFGTRKPKVVRLGADMTSVSGPITDLTVNGATQYGEAPYLHKVGGTYYFSYSTGWPGQIHYATASSPMGPFTYRGVVLDYVNVSTNHHSIVQYQGEWYVVYHKNARPGGGEYKRSVVMDRLHHNADGTIRTVTQTAGGVGPFGTFTAQHSDLRLDTSGSAVRQATPSDAQSQQWQTRTRAGGYVEVINRASGSCLDVSGGSVADGADVVQWQCHGGTNQQWTVRQADSTTVSLVNRASGKCLDVASGSTASGAKLIQWQCTGSANQRWRRGS</sequence>
<proteinExistence type="inferred from homology"/>
<dbReference type="GO" id="GO:0030246">
    <property type="term" value="F:carbohydrate binding"/>
    <property type="evidence" value="ECO:0007669"/>
    <property type="project" value="UniProtKB-KW"/>
</dbReference>
<dbReference type="Gene3D" id="2.80.10.50">
    <property type="match status" value="1"/>
</dbReference>
<feature type="active site" description="Proton donor" evidence="6">
    <location>
        <position position="207"/>
    </location>
</feature>
<dbReference type="InterPro" id="IPR052176">
    <property type="entry name" value="Glycosyl_Hydrlase_43_Enz"/>
</dbReference>
<keyword evidence="2" id="KW-0624">Polysaccharide degradation</keyword>
<feature type="region of interest" description="Disordered" evidence="9">
    <location>
        <begin position="127"/>
        <end position="150"/>
    </location>
</feature>
<evidence type="ECO:0000256" key="7">
    <source>
        <dbReference type="PIRSR" id="PIRSR606710-2"/>
    </source>
</evidence>
<keyword evidence="4" id="KW-0119">Carbohydrate metabolism</keyword>
<dbReference type="Gene3D" id="2.115.10.20">
    <property type="entry name" value="Glycosyl hydrolase domain, family 43"/>
    <property type="match status" value="1"/>
</dbReference>
<evidence type="ECO:0000256" key="8">
    <source>
        <dbReference type="RuleBase" id="RU361187"/>
    </source>
</evidence>
<evidence type="ECO:0000313" key="13">
    <source>
        <dbReference type="Proteomes" id="UP000246005"/>
    </source>
</evidence>
<keyword evidence="5 8" id="KW-0326">Glycosidase</keyword>
<evidence type="ECO:0000256" key="6">
    <source>
        <dbReference type="PIRSR" id="PIRSR606710-1"/>
    </source>
</evidence>
<dbReference type="GO" id="GO:0045493">
    <property type="term" value="P:xylan catabolic process"/>
    <property type="evidence" value="ECO:0007669"/>
    <property type="project" value="UniProtKB-KW"/>
</dbReference>
<evidence type="ECO:0000256" key="3">
    <source>
        <dbReference type="ARBA" id="ARBA00022801"/>
    </source>
</evidence>
<dbReference type="PANTHER" id="PTHR43772:SF2">
    <property type="entry name" value="PUTATIVE (AFU_ORTHOLOGUE AFUA_2G04480)-RELATED"/>
    <property type="match status" value="1"/>
</dbReference>
<dbReference type="EMBL" id="QGHB01000019">
    <property type="protein sequence ID" value="PWK81131.1"/>
    <property type="molecule type" value="Genomic_DNA"/>
</dbReference>
<comment type="similarity">
    <text evidence="1 8">Belongs to the glycosyl hydrolase 43 family.</text>
</comment>
<dbReference type="RefSeq" id="WP_109641577.1">
    <property type="nucleotide sequence ID" value="NZ_QGHB01000019.1"/>
</dbReference>
<comment type="caution">
    <text evidence="12">The sequence shown here is derived from an EMBL/GenBank/DDBJ whole genome shotgun (WGS) entry which is preliminary data.</text>
</comment>
<dbReference type="CDD" id="cd00161">
    <property type="entry name" value="beta-trefoil_Ricin-like"/>
    <property type="match status" value="1"/>
</dbReference>
<reference evidence="12 13" key="1">
    <citation type="submission" date="2018-05" db="EMBL/GenBank/DDBJ databases">
        <title>Genomic Encyclopedia of Type Strains, Phase IV (KMG-IV): sequencing the most valuable type-strain genomes for metagenomic binning, comparative biology and taxonomic classification.</title>
        <authorList>
            <person name="Goeker M."/>
        </authorList>
    </citation>
    <scope>NUCLEOTIDE SEQUENCE [LARGE SCALE GENOMIC DNA]</scope>
    <source>
        <strain evidence="12 13">DSM 45480</strain>
    </source>
</reference>
<dbReference type="CDD" id="cd08990">
    <property type="entry name" value="GH43_AXH_like"/>
    <property type="match status" value="1"/>
</dbReference>
<dbReference type="PANTHER" id="PTHR43772">
    <property type="entry name" value="ENDO-1,4-BETA-XYLANASE"/>
    <property type="match status" value="1"/>
</dbReference>
<keyword evidence="12" id="KW-0430">Lectin</keyword>
<dbReference type="InterPro" id="IPR000772">
    <property type="entry name" value="Ricin_B_lectin"/>
</dbReference>
<gene>
    <name evidence="12" type="ORF">C8D88_11940</name>
</gene>
<keyword evidence="10" id="KW-0732">Signal</keyword>
<evidence type="ECO:0000256" key="2">
    <source>
        <dbReference type="ARBA" id="ARBA00022651"/>
    </source>
</evidence>
<dbReference type="AlphaFoldDB" id="A0A316HIU0"/>
<organism evidence="12 13">
    <name type="scientific">Lentzea atacamensis</name>
    <dbReference type="NCBI Taxonomy" id="531938"/>
    <lineage>
        <taxon>Bacteria</taxon>
        <taxon>Bacillati</taxon>
        <taxon>Actinomycetota</taxon>
        <taxon>Actinomycetes</taxon>
        <taxon>Pseudonocardiales</taxon>
        <taxon>Pseudonocardiaceae</taxon>
        <taxon>Lentzea</taxon>
    </lineage>
</organism>